<dbReference type="AlphaFoldDB" id="A0A7J5YBL2"/>
<proteinExistence type="predicted"/>
<name>A0A7J5YBL2_DISMA</name>
<evidence type="ECO:0000256" key="1">
    <source>
        <dbReference type="SAM" id="MobiDB-lite"/>
    </source>
</evidence>
<comment type="caution">
    <text evidence="2">The sequence shown here is derived from an EMBL/GenBank/DDBJ whole genome shotgun (WGS) entry which is preliminary data.</text>
</comment>
<dbReference type="EMBL" id="JAAKFY010000014">
    <property type="protein sequence ID" value="KAF3845728.1"/>
    <property type="molecule type" value="Genomic_DNA"/>
</dbReference>
<evidence type="ECO:0000313" key="2">
    <source>
        <dbReference type="EMBL" id="KAF3845728.1"/>
    </source>
</evidence>
<feature type="compositionally biased region" description="Pro residues" evidence="1">
    <location>
        <begin position="191"/>
        <end position="200"/>
    </location>
</feature>
<feature type="compositionally biased region" description="Acidic residues" evidence="1">
    <location>
        <begin position="32"/>
        <end position="45"/>
    </location>
</feature>
<organism evidence="2 3">
    <name type="scientific">Dissostichus mawsoni</name>
    <name type="common">Antarctic cod</name>
    <dbReference type="NCBI Taxonomy" id="36200"/>
    <lineage>
        <taxon>Eukaryota</taxon>
        <taxon>Metazoa</taxon>
        <taxon>Chordata</taxon>
        <taxon>Craniata</taxon>
        <taxon>Vertebrata</taxon>
        <taxon>Euteleostomi</taxon>
        <taxon>Actinopterygii</taxon>
        <taxon>Neopterygii</taxon>
        <taxon>Teleostei</taxon>
        <taxon>Neoteleostei</taxon>
        <taxon>Acanthomorphata</taxon>
        <taxon>Eupercaria</taxon>
        <taxon>Perciformes</taxon>
        <taxon>Notothenioidei</taxon>
        <taxon>Nototheniidae</taxon>
        <taxon>Dissostichus</taxon>
    </lineage>
</organism>
<keyword evidence="3" id="KW-1185">Reference proteome</keyword>
<feature type="region of interest" description="Disordered" evidence="1">
    <location>
        <begin position="182"/>
        <end position="229"/>
    </location>
</feature>
<protein>
    <submittedName>
        <fullName evidence="2">Uncharacterized protein</fullName>
    </submittedName>
</protein>
<evidence type="ECO:0000313" key="3">
    <source>
        <dbReference type="Proteomes" id="UP000518266"/>
    </source>
</evidence>
<gene>
    <name evidence="2" type="ORF">F7725_002806</name>
</gene>
<accession>A0A7J5YBL2</accession>
<feature type="compositionally biased region" description="Polar residues" evidence="1">
    <location>
        <begin position="220"/>
        <end position="229"/>
    </location>
</feature>
<dbReference type="Proteomes" id="UP000518266">
    <property type="component" value="Unassembled WGS sequence"/>
</dbReference>
<feature type="region of interest" description="Disordered" evidence="1">
    <location>
        <begin position="26"/>
        <end position="119"/>
    </location>
</feature>
<sequence length="229" mass="24866">MTSVEKTHMLGLLQWYSLLRSADSRGGQTILEEGDEEDTEEEEGSAEDRGREMEVGPQLAVDDEQGGEARESGEDSLVSRRGAMEGGGVCGGEEEGGSTLVEEEEEEEEEEHGEEAEEEVDVMELALVFLDFSPEGLDNEDCGAARLLRFPILAISLLRDRGSEHGLRNGDLLSLSLQKTTAIEPPTTELPVPPPVPPGPMRSMPSFPEHTEAPVVLLTPSRTSTDTFD</sequence>
<feature type="compositionally biased region" description="Acidic residues" evidence="1">
    <location>
        <begin position="92"/>
        <end position="119"/>
    </location>
</feature>
<reference evidence="2 3" key="1">
    <citation type="submission" date="2020-03" db="EMBL/GenBank/DDBJ databases">
        <title>Dissostichus mawsoni Genome sequencing and assembly.</title>
        <authorList>
            <person name="Park H."/>
        </authorList>
    </citation>
    <scope>NUCLEOTIDE SEQUENCE [LARGE SCALE GENOMIC DNA]</scope>
    <source>
        <strain evidence="2">DM0001</strain>
        <tissue evidence="2">Muscle</tissue>
    </source>
</reference>